<dbReference type="Proteomes" id="UP000318571">
    <property type="component" value="Chromosome 10"/>
</dbReference>
<evidence type="ECO:0000256" key="6">
    <source>
        <dbReference type="PROSITE-ProRule" id="PRU00221"/>
    </source>
</evidence>
<dbReference type="GO" id="GO:0005737">
    <property type="term" value="C:cytoplasm"/>
    <property type="evidence" value="ECO:0007669"/>
    <property type="project" value="UniProtKB-SubCell"/>
</dbReference>
<proteinExistence type="inferred from homology"/>
<dbReference type="EMBL" id="VCGU01000458">
    <property type="protein sequence ID" value="TRY63648.1"/>
    <property type="molecule type" value="Genomic_DNA"/>
</dbReference>
<dbReference type="OMA" id="VQRNYKH"/>
<dbReference type="InterPro" id="IPR036322">
    <property type="entry name" value="WD40_repeat_dom_sf"/>
</dbReference>
<dbReference type="GO" id="GO:0032535">
    <property type="term" value="P:regulation of cellular component size"/>
    <property type="evidence" value="ECO:0007669"/>
    <property type="project" value="UniProtKB-ARBA"/>
</dbReference>
<dbReference type="GO" id="GO:0031931">
    <property type="term" value="C:TORC1 complex"/>
    <property type="evidence" value="ECO:0007669"/>
    <property type="project" value="UniProtKB-UniRule"/>
</dbReference>
<dbReference type="GO" id="GO:0038203">
    <property type="term" value="P:TORC2 signaling"/>
    <property type="evidence" value="ECO:0007669"/>
    <property type="project" value="UniProtKB-ARBA"/>
</dbReference>
<dbReference type="PROSITE" id="PS00678">
    <property type="entry name" value="WD_REPEATS_1"/>
    <property type="match status" value="2"/>
</dbReference>
<comment type="caution">
    <text evidence="9">The sequence shown here is derived from an EMBL/GenBank/DDBJ whole genome shotgun (WGS) entry which is preliminary data.</text>
</comment>
<dbReference type="InterPro" id="IPR019775">
    <property type="entry name" value="WD40_repeat_CS"/>
</dbReference>
<dbReference type="PROSITE" id="PS50294">
    <property type="entry name" value="WD_REPEATS_REGION"/>
    <property type="match status" value="1"/>
</dbReference>
<dbReference type="InterPro" id="IPR020472">
    <property type="entry name" value="WD40_PAC1"/>
</dbReference>
<feature type="repeat" description="WD" evidence="6">
    <location>
        <begin position="242"/>
        <end position="273"/>
    </location>
</feature>
<evidence type="ECO:0000256" key="8">
    <source>
        <dbReference type="SAM" id="MobiDB-lite"/>
    </source>
</evidence>
<dbReference type="PANTHER" id="PTHR19842:SF0">
    <property type="entry name" value="TARGET OF RAPAMYCIN COMPLEX SUBUNIT LST8"/>
    <property type="match status" value="1"/>
</dbReference>
<feature type="repeat" description="WD" evidence="6">
    <location>
        <begin position="42"/>
        <end position="64"/>
    </location>
</feature>
<name>A0A553NE12_TIGCA</name>
<dbReference type="SUPFAM" id="SSF50978">
    <property type="entry name" value="WD40 repeat-like"/>
    <property type="match status" value="1"/>
</dbReference>
<feature type="region of interest" description="Disordered" evidence="8">
    <location>
        <begin position="1"/>
        <end position="34"/>
    </location>
</feature>
<dbReference type="PROSITE" id="PS50082">
    <property type="entry name" value="WD_REPEATS_2"/>
    <property type="match status" value="4"/>
</dbReference>
<dbReference type="InterPro" id="IPR037588">
    <property type="entry name" value="MLST8"/>
</dbReference>
<dbReference type="Gene3D" id="2.130.10.10">
    <property type="entry name" value="YVTN repeat-like/Quinoprotein amine dehydrogenase"/>
    <property type="match status" value="1"/>
</dbReference>
<dbReference type="PRINTS" id="PR00320">
    <property type="entry name" value="GPROTEINBRPT"/>
</dbReference>
<keyword evidence="10" id="KW-1185">Reference proteome</keyword>
<reference evidence="9 10" key="1">
    <citation type="journal article" date="2018" name="Nat. Ecol. Evol.">
        <title>Genomic signatures of mitonuclear coevolution across populations of Tigriopus californicus.</title>
        <authorList>
            <person name="Barreto F.S."/>
            <person name="Watson E.T."/>
            <person name="Lima T.G."/>
            <person name="Willett C.S."/>
            <person name="Edmands S."/>
            <person name="Li W."/>
            <person name="Burton R.S."/>
        </authorList>
    </citation>
    <scope>NUCLEOTIDE SEQUENCE [LARGE SCALE GENOMIC DNA]</scope>
    <source>
        <strain evidence="9 10">San Diego</strain>
    </source>
</reference>
<feature type="repeat" description="WD" evidence="6">
    <location>
        <begin position="108"/>
        <end position="141"/>
    </location>
</feature>
<keyword evidence="5 7" id="KW-0677">Repeat</keyword>
<comment type="subcellular location">
    <subcellularLocation>
        <location evidence="1 7">Cytoplasm</location>
    </subcellularLocation>
</comment>
<comment type="function">
    <text evidence="7">Subunit of TORC1 and TORC2, which regulate cell growth and survival in response to nutrient and hormonal signals.</text>
</comment>
<comment type="subunit">
    <text evidence="7">Part of TORC1 complex. Part of the TORC2 complex.</text>
</comment>
<keyword evidence="4 6" id="KW-0853">WD repeat</keyword>
<dbReference type="STRING" id="6832.A0A553NE12"/>
<dbReference type="InterPro" id="IPR015943">
    <property type="entry name" value="WD40/YVTN_repeat-like_dom_sf"/>
</dbReference>
<organism evidence="9 10">
    <name type="scientific">Tigriopus californicus</name>
    <name type="common">Marine copepod</name>
    <dbReference type="NCBI Taxonomy" id="6832"/>
    <lineage>
        <taxon>Eukaryota</taxon>
        <taxon>Metazoa</taxon>
        <taxon>Ecdysozoa</taxon>
        <taxon>Arthropoda</taxon>
        <taxon>Crustacea</taxon>
        <taxon>Multicrustacea</taxon>
        <taxon>Hexanauplia</taxon>
        <taxon>Copepoda</taxon>
        <taxon>Harpacticoida</taxon>
        <taxon>Harpacticidae</taxon>
        <taxon>Tigriopus</taxon>
    </lineage>
</organism>
<dbReference type="GO" id="GO:0031932">
    <property type="term" value="C:TORC2 complex"/>
    <property type="evidence" value="ECO:0007669"/>
    <property type="project" value="UniProtKB-UniRule"/>
</dbReference>
<evidence type="ECO:0000256" key="1">
    <source>
        <dbReference type="ARBA" id="ARBA00004496"/>
    </source>
</evidence>
<accession>A0A553NE12</accession>
<sequence length="345" mass="37725">MSAPVPGGRRGSANPAAKALGNQPAPGQDLNGGMSPSGQVILATAGYDHTIKFWEVGTGQCLKTLQHADSQVNALEISPDGQLLAACGYQHIRMFDVLGTNPNPVVNYEGVSKNVMDVGFQEECKWMYTAGEDGTVKIWDLGMRNLSCQRIYDAHAPVNSAVLHPNQQDLILGDQNGVVHVWNLRSDQSEQYIPQAGCSVQSVAVDSQGLHMACVTNQGTLHVWDLPSGEKNPALAEQRQKITAHKRYGLKCKFSPDSSALATSSADQSTKLWRPKDLTHITDLHKSGQRWVWDMAFSNDSQYLFTASSDCIARLWSLAKNEVKCEYVGHSKALTCLAFRDRLVT</sequence>
<protein>
    <recommendedName>
        <fullName evidence="7">Target of rapamycin complex subunit lst8</fullName>
        <shortName evidence="7">TORC subunit lst8</shortName>
    </recommendedName>
</protein>
<evidence type="ECO:0000313" key="9">
    <source>
        <dbReference type="EMBL" id="TRY63648.1"/>
    </source>
</evidence>
<evidence type="ECO:0000313" key="10">
    <source>
        <dbReference type="Proteomes" id="UP000318571"/>
    </source>
</evidence>
<dbReference type="GO" id="GO:0051897">
    <property type="term" value="P:positive regulation of phosphatidylinositol 3-kinase/protein kinase B signal transduction"/>
    <property type="evidence" value="ECO:0007669"/>
    <property type="project" value="UniProtKB-ARBA"/>
</dbReference>
<evidence type="ECO:0000256" key="2">
    <source>
        <dbReference type="ARBA" id="ARBA00009890"/>
    </source>
</evidence>
<evidence type="ECO:0000256" key="5">
    <source>
        <dbReference type="ARBA" id="ARBA00022737"/>
    </source>
</evidence>
<dbReference type="OrthoDB" id="400at2759"/>
<dbReference type="CDD" id="cd00200">
    <property type="entry name" value="WD40"/>
    <property type="match status" value="1"/>
</dbReference>
<dbReference type="InterPro" id="IPR001680">
    <property type="entry name" value="WD40_rpt"/>
</dbReference>
<dbReference type="AlphaFoldDB" id="A0A553NE12"/>
<dbReference type="SMART" id="SM00320">
    <property type="entry name" value="WD40"/>
    <property type="match status" value="7"/>
</dbReference>
<evidence type="ECO:0000256" key="3">
    <source>
        <dbReference type="ARBA" id="ARBA00022490"/>
    </source>
</evidence>
<evidence type="ECO:0000256" key="7">
    <source>
        <dbReference type="RuleBase" id="RU369068"/>
    </source>
</evidence>
<comment type="similarity">
    <text evidence="2 7">Belongs to the WD repeat LST8 family.</text>
</comment>
<dbReference type="GO" id="GO:0032956">
    <property type="term" value="P:regulation of actin cytoskeleton organization"/>
    <property type="evidence" value="ECO:0007669"/>
    <property type="project" value="TreeGrafter"/>
</dbReference>
<gene>
    <name evidence="9" type="ORF">TCAL_03584</name>
</gene>
<dbReference type="Pfam" id="PF00400">
    <property type="entry name" value="WD40"/>
    <property type="match status" value="6"/>
</dbReference>
<evidence type="ECO:0000256" key="4">
    <source>
        <dbReference type="ARBA" id="ARBA00022574"/>
    </source>
</evidence>
<dbReference type="PANTHER" id="PTHR19842">
    <property type="entry name" value="G BETA-LIKE PROTEIN GBL"/>
    <property type="match status" value="1"/>
</dbReference>
<feature type="repeat" description="WD" evidence="6">
    <location>
        <begin position="285"/>
        <end position="326"/>
    </location>
</feature>
<dbReference type="FunFam" id="2.130.10.10:FF:000505">
    <property type="entry name" value="Blast:Protein LST8 homolog"/>
    <property type="match status" value="1"/>
</dbReference>
<keyword evidence="3 7" id="KW-0963">Cytoplasm</keyword>